<gene>
    <name evidence="3" type="ORF">LRC386</name>
</gene>
<evidence type="ECO:0000259" key="2">
    <source>
        <dbReference type="PROSITE" id="PS51358"/>
    </source>
</evidence>
<dbReference type="AlphaFoldDB" id="Q0W8E5"/>
<dbReference type="SMART" id="SM00931">
    <property type="entry name" value="NOSIC"/>
    <property type="match status" value="1"/>
</dbReference>
<dbReference type="InterPro" id="IPR012976">
    <property type="entry name" value="NOSIC"/>
</dbReference>
<dbReference type="STRING" id="351160.LRC386"/>
<dbReference type="Gene3D" id="1.10.287.660">
    <property type="entry name" value="Helix hairpin bin"/>
    <property type="match status" value="1"/>
</dbReference>
<dbReference type="GeneID" id="5144300"/>
<accession>Q0W8E5</accession>
<keyword evidence="4" id="KW-1185">Reference proteome</keyword>
<organism evidence="3 4">
    <name type="scientific">Methanocella arvoryzae (strain DSM 22066 / NBRC 105507 / MRE50)</name>
    <dbReference type="NCBI Taxonomy" id="351160"/>
    <lineage>
        <taxon>Archaea</taxon>
        <taxon>Methanobacteriati</taxon>
        <taxon>Methanobacteriota</taxon>
        <taxon>Stenosarchaea group</taxon>
        <taxon>Methanomicrobia</taxon>
        <taxon>Methanocellales</taxon>
        <taxon>Methanocellaceae</taxon>
        <taxon>Methanocella</taxon>
    </lineage>
</organism>
<reference evidence="3 4" key="1">
    <citation type="journal article" date="2006" name="Science">
        <title>Genome of rice cluster I archaea -- the key methane producers in the rice rhizosphere.</title>
        <authorList>
            <person name="Erkel C."/>
            <person name="Kube M."/>
            <person name="Reinhardt R."/>
            <person name="Liesack W."/>
        </authorList>
    </citation>
    <scope>NUCLEOTIDE SEQUENCE [LARGE SCALE GENOMIC DNA]</scope>
    <source>
        <strain evidence="4">DSM 22066 / NBRC 105507 / MRE50</strain>
    </source>
</reference>
<dbReference type="Proteomes" id="UP000000663">
    <property type="component" value="Chromosome"/>
</dbReference>
<dbReference type="eggNOG" id="arCOG01923">
    <property type="taxonomic scope" value="Archaea"/>
</dbReference>
<dbReference type="PATRIC" id="fig|351160.9.peg.2899"/>
<dbReference type="InterPro" id="IPR029012">
    <property type="entry name" value="Helix_hairpin_bin_sf"/>
</dbReference>
<dbReference type="SUPFAM" id="SSF89124">
    <property type="entry name" value="Nop domain"/>
    <property type="match status" value="1"/>
</dbReference>
<dbReference type="PANTHER" id="PTHR10894:SF0">
    <property type="entry name" value="NUCLEOLAR PROTEIN 56"/>
    <property type="match status" value="1"/>
</dbReference>
<dbReference type="InterPro" id="IPR042239">
    <property type="entry name" value="Nop_C"/>
</dbReference>
<dbReference type="GO" id="GO:0031428">
    <property type="term" value="C:box C/D methylation guide snoRNP complex"/>
    <property type="evidence" value="ECO:0007669"/>
    <property type="project" value="InterPro"/>
</dbReference>
<proteinExistence type="inferred from homology"/>
<dbReference type="GO" id="GO:0030515">
    <property type="term" value="F:snoRNA binding"/>
    <property type="evidence" value="ECO:0007669"/>
    <property type="project" value="InterPro"/>
</dbReference>
<dbReference type="KEGG" id="rci:LRC386"/>
<protein>
    <submittedName>
        <fullName evidence="3">Nop56-like pre-mRNA processing protein</fullName>
    </submittedName>
</protein>
<feature type="domain" description="Nop" evidence="2">
    <location>
        <begin position="177"/>
        <end position="297"/>
    </location>
</feature>
<evidence type="ECO:0000313" key="3">
    <source>
        <dbReference type="EMBL" id="CAJ35348.1"/>
    </source>
</evidence>
<dbReference type="InterPro" id="IPR002687">
    <property type="entry name" value="Nop_dom"/>
</dbReference>
<dbReference type="Pfam" id="PF01798">
    <property type="entry name" value="Nop"/>
    <property type="match status" value="1"/>
</dbReference>
<sequence length="297" mass="32173">MNVWFGEEAGDGWKIAGTTPEELAAYASRAESTRPTGSPDFERIAIDAGLCSSPAEYLRLMHDTAMLVARSRIQALLSARDADIVQSIKALDTIHDAYNEVSERLTEWYGIHYPDRKARPQEIITSILSLAPGEVPPGAPLTAGDIAAMQGFAKVAQALFDERKSLEQYIMACMDEVAPNLSDVLGPLLGARLIARAGGLERLAKLPAGSIQVMGAGEALFKHIREGTPSPKHGFIYRHPMISGAPKRLRGKMSRMIAGRATIAARVDAYSGERLDLGSDVRARATRLRGGQRRPKA</sequence>
<name>Q0W8E5_METAR</name>
<dbReference type="PROSITE" id="PS51358">
    <property type="entry name" value="NOP"/>
    <property type="match status" value="1"/>
</dbReference>
<dbReference type="InterPro" id="IPR045056">
    <property type="entry name" value="Nop56/Nop58"/>
</dbReference>
<dbReference type="EMBL" id="AM114193">
    <property type="protein sequence ID" value="CAJ35348.1"/>
    <property type="molecule type" value="Genomic_DNA"/>
</dbReference>
<dbReference type="RefSeq" id="WP_012037143.1">
    <property type="nucleotide sequence ID" value="NC_009464.1"/>
</dbReference>
<dbReference type="InterPro" id="IPR036070">
    <property type="entry name" value="Nop_dom_sf"/>
</dbReference>
<evidence type="ECO:0000256" key="1">
    <source>
        <dbReference type="ARBA" id="ARBA00009211"/>
    </source>
</evidence>
<evidence type="ECO:0000313" key="4">
    <source>
        <dbReference type="Proteomes" id="UP000000663"/>
    </source>
</evidence>
<comment type="similarity">
    <text evidence="1">Belongs to the NOP5/NOP56 family.</text>
</comment>
<dbReference type="PANTHER" id="PTHR10894">
    <property type="entry name" value="NUCLEOLAR PROTEIN 5 NUCLEOLAR PROTEIN NOP5 NOP58"/>
    <property type="match status" value="1"/>
</dbReference>
<dbReference type="Gene3D" id="1.10.246.90">
    <property type="entry name" value="Nop domain"/>
    <property type="match status" value="1"/>
</dbReference>